<dbReference type="Pfam" id="PF06258">
    <property type="entry name" value="Mito_fiss_Elm1"/>
    <property type="match status" value="1"/>
</dbReference>
<keyword evidence="2" id="KW-1185">Reference proteome</keyword>
<name>A0A5D8Z2U1_9GAMM</name>
<dbReference type="PANTHER" id="PTHR33986:SF15">
    <property type="entry name" value="MITOCHONDRIAL FISSION PROTEIN ELM1"/>
    <property type="match status" value="1"/>
</dbReference>
<gene>
    <name evidence="1" type="ORF">FW784_09125</name>
</gene>
<dbReference type="RefSeq" id="WP_149353036.1">
    <property type="nucleotide sequence ID" value="NZ_VTRV01000091.1"/>
</dbReference>
<dbReference type="Proteomes" id="UP000323164">
    <property type="component" value="Unassembled WGS sequence"/>
</dbReference>
<dbReference type="PANTHER" id="PTHR33986">
    <property type="entry name" value="OS02G0535700 PROTEIN"/>
    <property type="match status" value="1"/>
</dbReference>
<evidence type="ECO:0000313" key="2">
    <source>
        <dbReference type="Proteomes" id="UP000323164"/>
    </source>
</evidence>
<dbReference type="OrthoDB" id="272235at2"/>
<dbReference type="InterPro" id="IPR009367">
    <property type="entry name" value="Elm1-like"/>
</dbReference>
<dbReference type="SUPFAM" id="SSF53756">
    <property type="entry name" value="UDP-Glycosyltransferase/glycogen phosphorylase"/>
    <property type="match status" value="1"/>
</dbReference>
<accession>A0A5D8Z2U1</accession>
<proteinExistence type="predicted"/>
<comment type="caution">
    <text evidence="1">The sequence shown here is derived from an EMBL/GenBank/DDBJ whole genome shotgun (WGS) entry which is preliminary data.</text>
</comment>
<dbReference type="AlphaFoldDB" id="A0A5D8Z2U1"/>
<protein>
    <submittedName>
        <fullName evidence="1">Nucleoside-diphosphate sugar epimerase</fullName>
    </submittedName>
</protein>
<reference evidence="1 2" key="1">
    <citation type="submission" date="2019-08" db="EMBL/GenBank/DDBJ databases">
        <title>Draft genome sequence of Lysobacter sp. UKS-15.</title>
        <authorList>
            <person name="Im W.-T."/>
        </authorList>
    </citation>
    <scope>NUCLEOTIDE SEQUENCE [LARGE SCALE GENOMIC DNA]</scope>
    <source>
        <strain evidence="1 2">UKS-15</strain>
    </source>
</reference>
<dbReference type="EMBL" id="VTRV01000091">
    <property type="protein sequence ID" value="TZF89071.1"/>
    <property type="molecule type" value="Genomic_DNA"/>
</dbReference>
<sequence length="323" mass="35543">MQRSTPTQIVTLTDGHAGNLRQARALAAAMKLPSTDMLLKARLPWRWFAPRLLAGSEHAFGDAFSQLLADPSLPSTLVIGCGRQSALATRLLRMHGAHAVQILDPRIRTSHWDVVLAPRHDRLRGPNVVELTGSINPVQDTWLGASRAAFAALGRLPSPRTALLIGGPTSNFNVSMRHLDRWLRDVRAVIEREGGSVLATTSRRTPPAMVARVRKRLHGLPGVVWTGSVDGRNPYAALLGWADRIVCTADSVNMVSEACATRAPVFVAGDRRIRGRPRRFIDALLRAGRVRRLDAEMLAFETEPLRETERVAALLRQRFGIDP</sequence>
<evidence type="ECO:0000313" key="1">
    <source>
        <dbReference type="EMBL" id="TZF89071.1"/>
    </source>
</evidence>
<organism evidence="1 2">
    <name type="scientific">Cognatilysobacter lacus</name>
    <dbReference type="NCBI Taxonomy" id="1643323"/>
    <lineage>
        <taxon>Bacteria</taxon>
        <taxon>Pseudomonadati</taxon>
        <taxon>Pseudomonadota</taxon>
        <taxon>Gammaproteobacteria</taxon>
        <taxon>Lysobacterales</taxon>
        <taxon>Lysobacteraceae</taxon>
        <taxon>Cognatilysobacter</taxon>
    </lineage>
</organism>